<sequence length="73" mass="7618">MKRTARMVAGWLCVVLGFAVMALLGLGLYDPTTAAAAHASSMTPVLVALLPSVSFGIAIFAVGVWLISTAKRR</sequence>
<dbReference type="EMBL" id="JAVDVY010000002">
    <property type="protein sequence ID" value="MDR7135474.1"/>
    <property type="molecule type" value="Genomic_DNA"/>
</dbReference>
<dbReference type="Proteomes" id="UP001251524">
    <property type="component" value="Unassembled WGS sequence"/>
</dbReference>
<keyword evidence="1" id="KW-0472">Membrane</keyword>
<gene>
    <name evidence="2" type="ORF">J2X06_002683</name>
</gene>
<feature type="transmembrane region" description="Helical" evidence="1">
    <location>
        <begin position="46"/>
        <end position="67"/>
    </location>
</feature>
<protein>
    <submittedName>
        <fullName evidence="2">Type IV secretory pathway TrbD component</fullName>
    </submittedName>
</protein>
<accession>A0ABU1WDJ6</accession>
<evidence type="ECO:0000256" key="1">
    <source>
        <dbReference type="SAM" id="Phobius"/>
    </source>
</evidence>
<evidence type="ECO:0000313" key="2">
    <source>
        <dbReference type="EMBL" id="MDR7135474.1"/>
    </source>
</evidence>
<dbReference type="RefSeq" id="WP_310063168.1">
    <property type="nucleotide sequence ID" value="NZ_JAVDVY010000002.1"/>
</dbReference>
<comment type="caution">
    <text evidence="2">The sequence shown here is derived from an EMBL/GenBank/DDBJ whole genome shotgun (WGS) entry which is preliminary data.</text>
</comment>
<organism evidence="2 3">
    <name type="scientific">Lysobacter niastensis</name>
    <dbReference type="NCBI Taxonomy" id="380629"/>
    <lineage>
        <taxon>Bacteria</taxon>
        <taxon>Pseudomonadati</taxon>
        <taxon>Pseudomonadota</taxon>
        <taxon>Gammaproteobacteria</taxon>
        <taxon>Lysobacterales</taxon>
        <taxon>Lysobacteraceae</taxon>
        <taxon>Lysobacter</taxon>
    </lineage>
</organism>
<name>A0ABU1WDJ6_9GAMM</name>
<reference evidence="2 3" key="1">
    <citation type="submission" date="2023-07" db="EMBL/GenBank/DDBJ databases">
        <title>Sorghum-associated microbial communities from plants grown in Nebraska, USA.</title>
        <authorList>
            <person name="Schachtman D."/>
        </authorList>
    </citation>
    <scope>NUCLEOTIDE SEQUENCE [LARGE SCALE GENOMIC DNA]</scope>
    <source>
        <strain evidence="2 3">BE198</strain>
    </source>
</reference>
<evidence type="ECO:0000313" key="3">
    <source>
        <dbReference type="Proteomes" id="UP001251524"/>
    </source>
</evidence>
<keyword evidence="3" id="KW-1185">Reference proteome</keyword>
<keyword evidence="1" id="KW-1133">Transmembrane helix</keyword>
<keyword evidence="1" id="KW-0812">Transmembrane</keyword>
<proteinExistence type="predicted"/>